<evidence type="ECO:0000313" key="2">
    <source>
        <dbReference type="EMBL" id="SVA81730.1"/>
    </source>
</evidence>
<name>A0A381YXQ6_9ZZZZ</name>
<evidence type="ECO:0000256" key="1">
    <source>
        <dbReference type="SAM" id="Phobius"/>
    </source>
</evidence>
<dbReference type="EMBL" id="UINC01019312">
    <property type="protein sequence ID" value="SVA81730.1"/>
    <property type="molecule type" value="Genomic_DNA"/>
</dbReference>
<feature type="transmembrane region" description="Helical" evidence="1">
    <location>
        <begin position="33"/>
        <end position="52"/>
    </location>
</feature>
<sequence length="53" mass="5824">MFKLLGLITLPLRLVMQLIKLPLTIMSCITKLGCLMVVIGIPVAIIALIIYLT</sequence>
<dbReference type="AlphaFoldDB" id="A0A381YXQ6"/>
<keyword evidence="1" id="KW-1133">Transmembrane helix</keyword>
<gene>
    <name evidence="2" type="ORF">METZ01_LOCUS134584</name>
</gene>
<proteinExistence type="predicted"/>
<reference evidence="2" key="1">
    <citation type="submission" date="2018-05" db="EMBL/GenBank/DDBJ databases">
        <authorList>
            <person name="Lanie J.A."/>
            <person name="Ng W.-L."/>
            <person name="Kazmierczak K.M."/>
            <person name="Andrzejewski T.M."/>
            <person name="Davidsen T.M."/>
            <person name="Wayne K.J."/>
            <person name="Tettelin H."/>
            <person name="Glass J.I."/>
            <person name="Rusch D."/>
            <person name="Podicherti R."/>
            <person name="Tsui H.-C.T."/>
            <person name="Winkler M.E."/>
        </authorList>
    </citation>
    <scope>NUCLEOTIDE SEQUENCE</scope>
</reference>
<keyword evidence="1" id="KW-0812">Transmembrane</keyword>
<organism evidence="2">
    <name type="scientific">marine metagenome</name>
    <dbReference type="NCBI Taxonomy" id="408172"/>
    <lineage>
        <taxon>unclassified sequences</taxon>
        <taxon>metagenomes</taxon>
        <taxon>ecological metagenomes</taxon>
    </lineage>
</organism>
<keyword evidence="1" id="KW-0472">Membrane</keyword>
<accession>A0A381YXQ6</accession>
<protein>
    <submittedName>
        <fullName evidence="2">Uncharacterized protein</fullName>
    </submittedName>
</protein>